<accession>A0A139AFD9</accession>
<name>A0A139AFD9_GONPJ</name>
<dbReference type="AlphaFoldDB" id="A0A139AFD9"/>
<dbReference type="EMBL" id="KQ965763">
    <property type="protein sequence ID" value="KXS15284.1"/>
    <property type="molecule type" value="Genomic_DNA"/>
</dbReference>
<keyword evidence="2" id="KW-1185">Reference proteome</keyword>
<proteinExistence type="predicted"/>
<organism evidence="1 2">
    <name type="scientific">Gonapodya prolifera (strain JEL478)</name>
    <name type="common">Monoblepharis prolifera</name>
    <dbReference type="NCBI Taxonomy" id="1344416"/>
    <lineage>
        <taxon>Eukaryota</taxon>
        <taxon>Fungi</taxon>
        <taxon>Fungi incertae sedis</taxon>
        <taxon>Chytridiomycota</taxon>
        <taxon>Chytridiomycota incertae sedis</taxon>
        <taxon>Monoblepharidomycetes</taxon>
        <taxon>Monoblepharidales</taxon>
        <taxon>Gonapodyaceae</taxon>
        <taxon>Gonapodya</taxon>
    </lineage>
</organism>
<gene>
    <name evidence="1" type="ORF">M427DRAFT_56911</name>
</gene>
<dbReference type="OrthoDB" id="425354at2759"/>
<evidence type="ECO:0000313" key="2">
    <source>
        <dbReference type="Proteomes" id="UP000070544"/>
    </source>
</evidence>
<sequence>MAIEKLEADWANQWRGTWTSTKEVEDWAVIEKVLTLQGIPWMIRKVGLAITPQDGLDIVVENGVPTLEVTRLSLPKVLGQPVYRFPLDGTEIQYDDAPFGKLKTSVKRVEGPGNVIHHEVASVDGVWTVSNDWSIEEENGEHFHHRRSVFKSGDEVLNVHQKFKKTA</sequence>
<dbReference type="Proteomes" id="UP000070544">
    <property type="component" value="Unassembled WGS sequence"/>
</dbReference>
<protein>
    <submittedName>
        <fullName evidence="1">Uncharacterized protein</fullName>
    </submittedName>
</protein>
<reference evidence="1 2" key="1">
    <citation type="journal article" date="2015" name="Genome Biol. Evol.">
        <title>Phylogenomic analyses indicate that early fungi evolved digesting cell walls of algal ancestors of land plants.</title>
        <authorList>
            <person name="Chang Y."/>
            <person name="Wang S."/>
            <person name="Sekimoto S."/>
            <person name="Aerts A.L."/>
            <person name="Choi C."/>
            <person name="Clum A."/>
            <person name="LaButti K.M."/>
            <person name="Lindquist E.A."/>
            <person name="Yee Ngan C."/>
            <person name="Ohm R.A."/>
            <person name="Salamov A.A."/>
            <person name="Grigoriev I.V."/>
            <person name="Spatafora J.W."/>
            <person name="Berbee M.L."/>
        </authorList>
    </citation>
    <scope>NUCLEOTIDE SEQUENCE [LARGE SCALE GENOMIC DNA]</scope>
    <source>
        <strain evidence="1 2">JEL478</strain>
    </source>
</reference>
<evidence type="ECO:0000313" key="1">
    <source>
        <dbReference type="EMBL" id="KXS15284.1"/>
    </source>
</evidence>